<evidence type="ECO:0000313" key="3">
    <source>
        <dbReference type="Proteomes" id="UP000327157"/>
    </source>
</evidence>
<dbReference type="OrthoDB" id="1856718at2759"/>
<dbReference type="AlphaFoldDB" id="A0A5N5G5Y2"/>
<reference evidence="1 3" key="3">
    <citation type="submission" date="2019-11" db="EMBL/GenBank/DDBJ databases">
        <title>A de novo genome assembly of a pear dwarfing rootstock.</title>
        <authorList>
            <person name="Wang F."/>
            <person name="Wang J."/>
            <person name="Li S."/>
            <person name="Zhang Y."/>
            <person name="Fang M."/>
            <person name="Ma L."/>
            <person name="Zhao Y."/>
            <person name="Jiang S."/>
        </authorList>
    </citation>
    <scope>NUCLEOTIDE SEQUENCE [LARGE SCALE GENOMIC DNA]</scope>
    <source>
        <strain evidence="1">S2</strain>
        <tissue evidence="1">Leaf</tissue>
    </source>
</reference>
<comment type="caution">
    <text evidence="1">The sequence shown here is derived from an EMBL/GenBank/DDBJ whole genome shotgun (WGS) entry which is preliminary data.</text>
</comment>
<dbReference type="Proteomes" id="UP000327157">
    <property type="component" value="Chromosome 17"/>
</dbReference>
<keyword evidence="3" id="KW-1185">Reference proteome</keyword>
<sequence length="142" mass="16276">MEDQAVEMFPKTAKTSFQIMTPSPLRPLKQDRFKDRESSGVEIVLVLSQPHGGWTGQSGYMCSTELMLSVVIHFQAAFLEPSKFIILSPQLLSFCFNHSQLFPNFPSLFDCNLLFLDIQMQKLHWNCPGMPSENSFYNYCLL</sequence>
<dbReference type="EMBL" id="SMOL01000487">
    <property type="protein sequence ID" value="KAB2610776.1"/>
    <property type="molecule type" value="Genomic_DNA"/>
</dbReference>
<reference evidence="1 3" key="1">
    <citation type="submission" date="2019-09" db="EMBL/GenBank/DDBJ databases">
        <authorList>
            <person name="Ou C."/>
        </authorList>
    </citation>
    <scope>NUCLEOTIDE SEQUENCE [LARGE SCALE GENOMIC DNA]</scope>
    <source>
        <strain evidence="1">S2</strain>
        <tissue evidence="1">Leaf</tissue>
    </source>
</reference>
<gene>
    <name evidence="1" type="ORF">D8674_018808</name>
    <name evidence="2" type="ORF">D8674_040987</name>
</gene>
<evidence type="ECO:0000313" key="2">
    <source>
        <dbReference type="EMBL" id="KAB2623839.1"/>
    </source>
</evidence>
<accession>A0A5N5G5Y2</accession>
<dbReference type="EMBL" id="SMOL01000171">
    <property type="protein sequence ID" value="KAB2623839.1"/>
    <property type="molecule type" value="Genomic_DNA"/>
</dbReference>
<organism evidence="1 3">
    <name type="scientific">Pyrus ussuriensis x Pyrus communis</name>
    <dbReference type="NCBI Taxonomy" id="2448454"/>
    <lineage>
        <taxon>Eukaryota</taxon>
        <taxon>Viridiplantae</taxon>
        <taxon>Streptophyta</taxon>
        <taxon>Embryophyta</taxon>
        <taxon>Tracheophyta</taxon>
        <taxon>Spermatophyta</taxon>
        <taxon>Magnoliopsida</taxon>
        <taxon>eudicotyledons</taxon>
        <taxon>Gunneridae</taxon>
        <taxon>Pentapetalae</taxon>
        <taxon>rosids</taxon>
        <taxon>fabids</taxon>
        <taxon>Rosales</taxon>
        <taxon>Rosaceae</taxon>
        <taxon>Amygdaloideae</taxon>
        <taxon>Maleae</taxon>
        <taxon>Pyrus</taxon>
    </lineage>
</organism>
<reference evidence="3" key="2">
    <citation type="submission" date="2019-10" db="EMBL/GenBank/DDBJ databases">
        <title>A de novo genome assembly of a pear dwarfing rootstock.</title>
        <authorList>
            <person name="Wang F."/>
            <person name="Wang J."/>
            <person name="Li S."/>
            <person name="Zhang Y."/>
            <person name="Fang M."/>
            <person name="Ma L."/>
            <person name="Zhao Y."/>
            <person name="Jiang S."/>
        </authorList>
    </citation>
    <scope>NUCLEOTIDE SEQUENCE [LARGE SCALE GENOMIC DNA]</scope>
    <source>
        <strain evidence="2">S2</strain>
        <tissue evidence="2">Leaf</tissue>
    </source>
</reference>
<evidence type="ECO:0000313" key="1">
    <source>
        <dbReference type="EMBL" id="KAB2610776.1"/>
    </source>
</evidence>
<protein>
    <submittedName>
        <fullName evidence="1">Fruit protein pKIWI502-like</fullName>
    </submittedName>
</protein>
<proteinExistence type="predicted"/>
<name>A0A5N5G5Y2_9ROSA</name>